<reference evidence="2 3" key="1">
    <citation type="submission" date="2024-05" db="EMBL/GenBank/DDBJ databases">
        <authorList>
            <person name="Wallberg A."/>
        </authorList>
    </citation>
    <scope>NUCLEOTIDE SEQUENCE [LARGE SCALE GENOMIC DNA]</scope>
</reference>
<feature type="compositionally biased region" description="Polar residues" evidence="1">
    <location>
        <begin position="9"/>
        <end position="18"/>
    </location>
</feature>
<dbReference type="AlphaFoldDB" id="A0AAV2PZ03"/>
<feature type="non-terminal residue" evidence="2">
    <location>
        <position position="112"/>
    </location>
</feature>
<feature type="non-terminal residue" evidence="2">
    <location>
        <position position="1"/>
    </location>
</feature>
<protein>
    <submittedName>
        <fullName evidence="2">Uncharacterized protein</fullName>
    </submittedName>
</protein>
<organism evidence="2 3">
    <name type="scientific">Meganyctiphanes norvegica</name>
    <name type="common">Northern krill</name>
    <name type="synonym">Thysanopoda norvegica</name>
    <dbReference type="NCBI Taxonomy" id="48144"/>
    <lineage>
        <taxon>Eukaryota</taxon>
        <taxon>Metazoa</taxon>
        <taxon>Ecdysozoa</taxon>
        <taxon>Arthropoda</taxon>
        <taxon>Crustacea</taxon>
        <taxon>Multicrustacea</taxon>
        <taxon>Malacostraca</taxon>
        <taxon>Eumalacostraca</taxon>
        <taxon>Eucarida</taxon>
        <taxon>Euphausiacea</taxon>
        <taxon>Euphausiidae</taxon>
        <taxon>Meganyctiphanes</taxon>
    </lineage>
</organism>
<evidence type="ECO:0000313" key="3">
    <source>
        <dbReference type="Proteomes" id="UP001497623"/>
    </source>
</evidence>
<accession>A0AAV2PZ03</accession>
<evidence type="ECO:0000313" key="2">
    <source>
        <dbReference type="EMBL" id="CAL4066991.1"/>
    </source>
</evidence>
<keyword evidence="3" id="KW-1185">Reference proteome</keyword>
<gene>
    <name evidence="2" type="ORF">MNOR_LOCUS6077</name>
</gene>
<sequence length="112" mass="12210">SLCHHTGDSESSTSNTMQKPKYAGRRGVVGEPYEDSICSTPRPTNDQVWERLVSRPVYVRPARQPIISLPRLTLQYLGGALASTATRTRLVLSQQPAGGQNLSVFSNNVNIG</sequence>
<proteinExistence type="predicted"/>
<dbReference type="EMBL" id="CAXKWB010002445">
    <property type="protein sequence ID" value="CAL4066991.1"/>
    <property type="molecule type" value="Genomic_DNA"/>
</dbReference>
<feature type="region of interest" description="Disordered" evidence="1">
    <location>
        <begin position="1"/>
        <end position="27"/>
    </location>
</feature>
<name>A0AAV2PZ03_MEGNR</name>
<evidence type="ECO:0000256" key="1">
    <source>
        <dbReference type="SAM" id="MobiDB-lite"/>
    </source>
</evidence>
<comment type="caution">
    <text evidence="2">The sequence shown here is derived from an EMBL/GenBank/DDBJ whole genome shotgun (WGS) entry which is preliminary data.</text>
</comment>
<dbReference type="Proteomes" id="UP001497623">
    <property type="component" value="Unassembled WGS sequence"/>
</dbReference>